<gene>
    <name evidence="1" type="ORF">A3A33_05095</name>
</gene>
<evidence type="ECO:0000313" key="1">
    <source>
        <dbReference type="EMBL" id="OGN28366.1"/>
    </source>
</evidence>
<reference evidence="1 2" key="1">
    <citation type="journal article" date="2016" name="Nat. Commun.">
        <title>Thousands of microbial genomes shed light on interconnected biogeochemical processes in an aquifer system.</title>
        <authorList>
            <person name="Anantharaman K."/>
            <person name="Brown C.T."/>
            <person name="Hug L.A."/>
            <person name="Sharon I."/>
            <person name="Castelle C.J."/>
            <person name="Probst A.J."/>
            <person name="Thomas B.C."/>
            <person name="Singh A."/>
            <person name="Wilkins M.J."/>
            <person name="Karaoz U."/>
            <person name="Brodie E.L."/>
            <person name="Williams K.H."/>
            <person name="Hubbard S.S."/>
            <person name="Banfield J.F."/>
        </authorList>
    </citation>
    <scope>NUCLEOTIDE SEQUENCE [LARGE SCALE GENOMIC DNA]</scope>
</reference>
<accession>A0A1F8GUN5</accession>
<organism evidence="1 2">
    <name type="scientific">Candidatus Yanofskybacteria bacterium RIFCSPLOWO2_01_FULL_49_25</name>
    <dbReference type="NCBI Taxonomy" id="1802701"/>
    <lineage>
        <taxon>Bacteria</taxon>
        <taxon>Candidatus Yanofskyibacteriota</taxon>
    </lineage>
</organism>
<dbReference type="InterPro" id="IPR014825">
    <property type="entry name" value="DNA_alkylation"/>
</dbReference>
<sequence>MNITTSFYAPTRAAWRKWLEKNHAKAKEIWLVYDKKTHNRKRLAYKEALHEALCFGWIDGQVKGINQQQYAQRFTPRRTKSQWSIANVKHYKQLLKQDLISEHGKRAYEARHRIYDSKDSSVIYQIKSEFQKRADPKRTKLLQRFFKTGKGEYAEGDRFWGIMVPQTRTLAKQYANRVPLSRIAYFLTTGKHEERLFAIFVLVDHFRKADAETRSKIADFYLKHTKPINNWDLVDSSAPYILGQYVYENPKKREILYKLAKSKNLWERRIAIIATLYFIRESRFDETLKLARMLLQDSHDLIHKAVGWALREVGKEDERTLTIFLDKHASVMPRTMLRYAIERLSVAQRKKYLARYIGKARTLRVRAIHLRFEKERTWSGPSGDKFLPGSPE</sequence>
<name>A0A1F8GUN5_9BACT</name>
<dbReference type="InterPro" id="IPR016024">
    <property type="entry name" value="ARM-type_fold"/>
</dbReference>
<protein>
    <recommendedName>
        <fullName evidence="3">DNA alkylation repair protein</fullName>
    </recommendedName>
</protein>
<dbReference type="Pfam" id="PF08713">
    <property type="entry name" value="DNA_alkylation"/>
    <property type="match status" value="1"/>
</dbReference>
<dbReference type="STRING" id="1802701.A3A33_05095"/>
<dbReference type="Proteomes" id="UP000179047">
    <property type="component" value="Unassembled WGS sequence"/>
</dbReference>
<dbReference type="EMBL" id="MGKP01000018">
    <property type="protein sequence ID" value="OGN28366.1"/>
    <property type="molecule type" value="Genomic_DNA"/>
</dbReference>
<dbReference type="CDD" id="cd06561">
    <property type="entry name" value="AlkD_like"/>
    <property type="match status" value="1"/>
</dbReference>
<evidence type="ECO:0008006" key="3">
    <source>
        <dbReference type="Google" id="ProtNLM"/>
    </source>
</evidence>
<dbReference type="AlphaFoldDB" id="A0A1F8GUN5"/>
<dbReference type="Gene3D" id="1.25.10.90">
    <property type="match status" value="1"/>
</dbReference>
<proteinExistence type="predicted"/>
<dbReference type="PANTHER" id="PTHR34070">
    <property type="entry name" value="ARMADILLO-TYPE FOLD"/>
    <property type="match status" value="1"/>
</dbReference>
<dbReference type="SUPFAM" id="SSF48371">
    <property type="entry name" value="ARM repeat"/>
    <property type="match status" value="1"/>
</dbReference>
<comment type="caution">
    <text evidence="1">The sequence shown here is derived from an EMBL/GenBank/DDBJ whole genome shotgun (WGS) entry which is preliminary data.</text>
</comment>
<evidence type="ECO:0000313" key="2">
    <source>
        <dbReference type="Proteomes" id="UP000179047"/>
    </source>
</evidence>
<dbReference type="PANTHER" id="PTHR34070:SF1">
    <property type="entry name" value="DNA ALKYLATION REPAIR PROTEIN"/>
    <property type="match status" value="1"/>
</dbReference>